<dbReference type="Proteomes" id="UP001358417">
    <property type="component" value="Unassembled WGS sequence"/>
</dbReference>
<dbReference type="Gene3D" id="3.40.50.1580">
    <property type="entry name" value="Nucleoside phosphorylase domain"/>
    <property type="match status" value="1"/>
</dbReference>
<dbReference type="PANTHER" id="PTHR46082:SF6">
    <property type="entry name" value="AAA+ ATPASE DOMAIN-CONTAINING PROTEIN-RELATED"/>
    <property type="match status" value="1"/>
</dbReference>
<evidence type="ECO:0000313" key="2">
    <source>
        <dbReference type="EMBL" id="KAK5049353.1"/>
    </source>
</evidence>
<dbReference type="PANTHER" id="PTHR46082">
    <property type="entry name" value="ATP/GTP-BINDING PROTEIN-RELATED"/>
    <property type="match status" value="1"/>
</dbReference>
<dbReference type="InterPro" id="IPR035994">
    <property type="entry name" value="Nucleoside_phosphorylase_sf"/>
</dbReference>
<comment type="caution">
    <text evidence="2">The sequence shown here is derived from an EMBL/GenBank/DDBJ whole genome shotgun (WGS) entry which is preliminary data.</text>
</comment>
<dbReference type="SUPFAM" id="SSF53167">
    <property type="entry name" value="Purine and uridine phosphorylases"/>
    <property type="match status" value="1"/>
</dbReference>
<proteinExistence type="predicted"/>
<dbReference type="InterPro" id="IPR000845">
    <property type="entry name" value="Nucleoside_phosphorylase_d"/>
</dbReference>
<gene>
    <name evidence="2" type="ORF">LTR84_004282</name>
</gene>
<reference evidence="2 3" key="1">
    <citation type="submission" date="2023-08" db="EMBL/GenBank/DDBJ databases">
        <title>Black Yeasts Isolated from many extreme environments.</title>
        <authorList>
            <person name="Coleine C."/>
            <person name="Stajich J.E."/>
            <person name="Selbmann L."/>
        </authorList>
    </citation>
    <scope>NUCLEOTIDE SEQUENCE [LARGE SCALE GENOMIC DNA]</scope>
    <source>
        <strain evidence="2 3">CCFEE 5792</strain>
    </source>
</reference>
<dbReference type="EMBL" id="JAVRRD010000019">
    <property type="protein sequence ID" value="KAK5049353.1"/>
    <property type="molecule type" value="Genomic_DNA"/>
</dbReference>
<dbReference type="RefSeq" id="XP_064704398.1">
    <property type="nucleotide sequence ID" value="XM_064847859.1"/>
</dbReference>
<dbReference type="Pfam" id="PF01048">
    <property type="entry name" value="PNP_UDP_1"/>
    <property type="match status" value="1"/>
</dbReference>
<dbReference type="AlphaFoldDB" id="A0AAV9N4D0"/>
<dbReference type="InterPro" id="IPR053137">
    <property type="entry name" value="NLR-like"/>
</dbReference>
<accession>A0AAV9N4D0</accession>
<dbReference type="GO" id="GO:0003824">
    <property type="term" value="F:catalytic activity"/>
    <property type="evidence" value="ECO:0007669"/>
    <property type="project" value="InterPro"/>
</dbReference>
<keyword evidence="3" id="KW-1185">Reference proteome</keyword>
<evidence type="ECO:0000259" key="1">
    <source>
        <dbReference type="Pfam" id="PF01048"/>
    </source>
</evidence>
<protein>
    <recommendedName>
        <fullName evidence="1">Nucleoside phosphorylase domain-containing protein</fullName>
    </recommendedName>
</protein>
<name>A0AAV9N4D0_9EURO</name>
<feature type="domain" description="Nucleoside phosphorylase" evidence="1">
    <location>
        <begin position="15"/>
        <end position="136"/>
    </location>
</feature>
<sequence>MSNPPPPHNRRGFRLTIICALPLEAENVQSVFDICWEDEDIQCGKAEGDQNAYSTGMVARHNVVLAHMPSMGNNSASAVAAGLRSSFPEVKLVVIVGICGVVPFHATTQQEIILGDVIISTAVVQYDFVRQYPENFQRKRHIEKIWEELPLRFAHLSKEVPSAKYPGTSRDHLYEASYLHRHQTDAGLTCDMCNDNLVPCPKTCADLECGQDMIIRRDRLNLQEVLGPEGIPDHVPIIHFGRFGSANMVMKSGVDRDRIAKVDELIAFEMESAGVWDQYPTLVIKAACDSADSHKSKNWQDYAAVAAAACLKAFLKE</sequence>
<dbReference type="GeneID" id="89972460"/>
<organism evidence="2 3">
    <name type="scientific">Exophiala bonariae</name>
    <dbReference type="NCBI Taxonomy" id="1690606"/>
    <lineage>
        <taxon>Eukaryota</taxon>
        <taxon>Fungi</taxon>
        <taxon>Dikarya</taxon>
        <taxon>Ascomycota</taxon>
        <taxon>Pezizomycotina</taxon>
        <taxon>Eurotiomycetes</taxon>
        <taxon>Chaetothyriomycetidae</taxon>
        <taxon>Chaetothyriales</taxon>
        <taxon>Herpotrichiellaceae</taxon>
        <taxon>Exophiala</taxon>
    </lineage>
</organism>
<dbReference type="GO" id="GO:0009116">
    <property type="term" value="P:nucleoside metabolic process"/>
    <property type="evidence" value="ECO:0007669"/>
    <property type="project" value="InterPro"/>
</dbReference>
<evidence type="ECO:0000313" key="3">
    <source>
        <dbReference type="Proteomes" id="UP001358417"/>
    </source>
</evidence>